<sequence>MSYQDKIYRITACISAALAARTTSAISVADFAKMFANEVALVINVQRQASIEGLTIHVPHLAISTTTELKLALRGQHEVVYETIRSDDPPSHPAPVLMSPLPFTTDLPETDVDARPSGVHRLSAAEDAEGKPWGILRAEGEWMLKKSAVRQVGGGRSGEESMVMAIDTEVERVEGKVDKGKRRAVGGVEVATAAAGTKQWRMQLVKSLEMVGTMEEEEEEAPPRKKDEDEEDEEEDEEDKLALVKKKVSEPNPSQRAPTNSMQEVTKEAPRGRVLSKVKRARPACRDEDEDDIDPCARCKQMKWICRFTTHAACEACHECKVKCLKSVAQSQKAREEGRHPAPSSIADAAAAAAAKITELLMPMLMGMHKMVIREWHGHPMHKEGLTLGAPPSSRMLAKSMKGCDPHLGVHPAGSVGDKITEGQQNGGGSSHL</sequence>
<evidence type="ECO:0008006" key="4">
    <source>
        <dbReference type="Google" id="ProtNLM"/>
    </source>
</evidence>
<gene>
    <name evidence="2" type="ORF">EW146_g10389</name>
</gene>
<organism evidence="2 3">
    <name type="scientific">Bondarzewia mesenterica</name>
    <dbReference type="NCBI Taxonomy" id="1095465"/>
    <lineage>
        <taxon>Eukaryota</taxon>
        <taxon>Fungi</taxon>
        <taxon>Dikarya</taxon>
        <taxon>Basidiomycota</taxon>
        <taxon>Agaricomycotina</taxon>
        <taxon>Agaricomycetes</taxon>
        <taxon>Russulales</taxon>
        <taxon>Bondarzewiaceae</taxon>
        <taxon>Bondarzewia</taxon>
    </lineage>
</organism>
<evidence type="ECO:0000256" key="1">
    <source>
        <dbReference type="SAM" id="MobiDB-lite"/>
    </source>
</evidence>
<keyword evidence="3" id="KW-1185">Reference proteome</keyword>
<feature type="region of interest" description="Disordered" evidence="1">
    <location>
        <begin position="211"/>
        <end position="271"/>
    </location>
</feature>
<evidence type="ECO:0000313" key="3">
    <source>
        <dbReference type="Proteomes" id="UP000310158"/>
    </source>
</evidence>
<feature type="compositionally biased region" description="Polar residues" evidence="1">
    <location>
        <begin position="251"/>
        <end position="264"/>
    </location>
</feature>
<dbReference type="AlphaFoldDB" id="A0A4S4KYP9"/>
<reference evidence="2 3" key="1">
    <citation type="submission" date="2019-02" db="EMBL/GenBank/DDBJ databases">
        <title>Genome sequencing of the rare red list fungi Bondarzewia mesenterica.</title>
        <authorList>
            <person name="Buettner E."/>
            <person name="Kellner H."/>
        </authorList>
    </citation>
    <scope>NUCLEOTIDE SEQUENCE [LARGE SCALE GENOMIC DNA]</scope>
    <source>
        <strain evidence="2 3">DSM 108281</strain>
    </source>
</reference>
<dbReference type="EMBL" id="SGPL01001307">
    <property type="protein sequence ID" value="THH03581.1"/>
    <property type="molecule type" value="Genomic_DNA"/>
</dbReference>
<dbReference type="Proteomes" id="UP000310158">
    <property type="component" value="Unassembled WGS sequence"/>
</dbReference>
<comment type="caution">
    <text evidence="2">The sequence shown here is derived from an EMBL/GenBank/DDBJ whole genome shotgun (WGS) entry which is preliminary data.</text>
</comment>
<accession>A0A4S4KYP9</accession>
<evidence type="ECO:0000313" key="2">
    <source>
        <dbReference type="EMBL" id="THH03581.1"/>
    </source>
</evidence>
<protein>
    <recommendedName>
        <fullName evidence="4">Zn(2)-C6 fungal-type domain-containing protein</fullName>
    </recommendedName>
</protein>
<feature type="region of interest" description="Disordered" evidence="1">
    <location>
        <begin position="407"/>
        <end position="433"/>
    </location>
</feature>
<name>A0A4S4KYP9_9AGAM</name>
<feature type="compositionally biased region" description="Acidic residues" evidence="1">
    <location>
        <begin position="228"/>
        <end position="239"/>
    </location>
</feature>
<proteinExistence type="predicted"/>